<feature type="domain" description="SH3b" evidence="1">
    <location>
        <begin position="24"/>
        <end position="80"/>
    </location>
</feature>
<sequence length="202" mass="22404">MFAFLLMVSCQAPAVDYYVVTNDFVRVRAAPSLDGRSLVMLNKGHLVIKLDEKDGWTKIYFLGREEANGRTEGWMSSQFLAPETVAVNEALKKELVLADKGAELGCEKVIGNDFIQGCDLYLEYALVKGAGLKKIKVNCSAELVAKTFKGDLIPVPVSQTLEHVVTAPDERFSMNILMKADLSYQLTEVNLEGHRCRIVESL</sequence>
<dbReference type="Proteomes" id="UP001449225">
    <property type="component" value="Unassembled WGS sequence"/>
</dbReference>
<dbReference type="InterPro" id="IPR003646">
    <property type="entry name" value="SH3-like_bac-type"/>
</dbReference>
<gene>
    <name evidence="2" type="ORF">WNY58_00930</name>
</gene>
<dbReference type="Pfam" id="PF08239">
    <property type="entry name" value="SH3_3"/>
    <property type="match status" value="1"/>
</dbReference>
<keyword evidence="3" id="KW-1185">Reference proteome</keyword>
<proteinExistence type="predicted"/>
<evidence type="ECO:0000313" key="2">
    <source>
        <dbReference type="EMBL" id="MEM5534942.1"/>
    </source>
</evidence>
<evidence type="ECO:0000259" key="1">
    <source>
        <dbReference type="Pfam" id="PF08239"/>
    </source>
</evidence>
<accession>A0ABU9TNW6</accession>
<dbReference type="EMBL" id="JBBMRA010000001">
    <property type="protein sequence ID" value="MEM5534942.1"/>
    <property type="molecule type" value="Genomic_DNA"/>
</dbReference>
<organism evidence="2 3">
    <name type="scientific">Neptuniibacter pectenicola</name>
    <dbReference type="NCBI Taxonomy" id="1806669"/>
    <lineage>
        <taxon>Bacteria</taxon>
        <taxon>Pseudomonadati</taxon>
        <taxon>Pseudomonadota</taxon>
        <taxon>Gammaproteobacteria</taxon>
        <taxon>Oceanospirillales</taxon>
        <taxon>Oceanospirillaceae</taxon>
        <taxon>Neptuniibacter</taxon>
    </lineage>
</organism>
<dbReference type="RefSeq" id="WP_342853423.1">
    <property type="nucleotide sequence ID" value="NZ_JBBMRA010000001.1"/>
</dbReference>
<name>A0ABU9TNW6_9GAMM</name>
<comment type="caution">
    <text evidence="2">The sequence shown here is derived from an EMBL/GenBank/DDBJ whole genome shotgun (WGS) entry which is preliminary data.</text>
</comment>
<evidence type="ECO:0000313" key="3">
    <source>
        <dbReference type="Proteomes" id="UP001449225"/>
    </source>
</evidence>
<dbReference type="Gene3D" id="2.30.30.40">
    <property type="entry name" value="SH3 Domains"/>
    <property type="match status" value="1"/>
</dbReference>
<protein>
    <submittedName>
        <fullName evidence="2">SH3 domain-containing protein</fullName>
    </submittedName>
</protein>
<reference evidence="2 3" key="1">
    <citation type="submission" date="2024-03" db="EMBL/GenBank/DDBJ databases">
        <title>Community enrichment and isolation of bacterial strains for fucoidan degradation.</title>
        <authorList>
            <person name="Sichert A."/>
        </authorList>
    </citation>
    <scope>NUCLEOTIDE SEQUENCE [LARGE SCALE GENOMIC DNA]</scope>
    <source>
        <strain evidence="2 3">AS76</strain>
    </source>
</reference>